<keyword evidence="4" id="KW-1185">Reference proteome</keyword>
<organism evidence="3 4">
    <name type="scientific">Ceutorhynchus assimilis</name>
    <name type="common">cabbage seed weevil</name>
    <dbReference type="NCBI Taxonomy" id="467358"/>
    <lineage>
        <taxon>Eukaryota</taxon>
        <taxon>Metazoa</taxon>
        <taxon>Ecdysozoa</taxon>
        <taxon>Arthropoda</taxon>
        <taxon>Hexapoda</taxon>
        <taxon>Insecta</taxon>
        <taxon>Pterygota</taxon>
        <taxon>Neoptera</taxon>
        <taxon>Endopterygota</taxon>
        <taxon>Coleoptera</taxon>
        <taxon>Polyphaga</taxon>
        <taxon>Cucujiformia</taxon>
        <taxon>Curculionidae</taxon>
        <taxon>Ceutorhynchinae</taxon>
        <taxon>Ceutorhynchus</taxon>
    </lineage>
</organism>
<dbReference type="Proteomes" id="UP001152799">
    <property type="component" value="Chromosome 13"/>
</dbReference>
<feature type="compositionally biased region" description="Polar residues" evidence="1">
    <location>
        <begin position="54"/>
        <end position="66"/>
    </location>
</feature>
<dbReference type="AlphaFoldDB" id="A0A9N9QL86"/>
<keyword evidence="2" id="KW-0472">Membrane</keyword>
<evidence type="ECO:0000313" key="4">
    <source>
        <dbReference type="Proteomes" id="UP001152799"/>
    </source>
</evidence>
<name>A0A9N9QL86_9CUCU</name>
<feature type="region of interest" description="Disordered" evidence="1">
    <location>
        <begin position="1"/>
        <end position="66"/>
    </location>
</feature>
<evidence type="ECO:0000256" key="2">
    <source>
        <dbReference type="SAM" id="Phobius"/>
    </source>
</evidence>
<feature type="region of interest" description="Disordered" evidence="1">
    <location>
        <begin position="174"/>
        <end position="239"/>
    </location>
</feature>
<dbReference type="OrthoDB" id="6760532at2759"/>
<accession>A0A9N9QL86</accession>
<keyword evidence="2" id="KW-0812">Transmembrane</keyword>
<protein>
    <submittedName>
        <fullName evidence="3">Uncharacterized protein</fullName>
    </submittedName>
</protein>
<evidence type="ECO:0000313" key="3">
    <source>
        <dbReference type="EMBL" id="CAG9763275.1"/>
    </source>
</evidence>
<dbReference type="EMBL" id="OU892289">
    <property type="protein sequence ID" value="CAG9763275.1"/>
    <property type="molecule type" value="Genomic_DNA"/>
</dbReference>
<keyword evidence="2" id="KW-1133">Transmembrane helix</keyword>
<proteinExistence type="predicted"/>
<gene>
    <name evidence="3" type="ORF">CEUTPL_LOCUS3941</name>
</gene>
<evidence type="ECO:0000256" key="1">
    <source>
        <dbReference type="SAM" id="MobiDB-lite"/>
    </source>
</evidence>
<sequence>MQERERPKIPPKPIIATKPKYVPPVKIQQRPPVPQNALHTRKPSTGDYVEKRPTVSNAPRRSQGNLMSTFHPTEQKSEVYFLPQNEKEPLYPRREDTLAQRAESLQEQFFGGKKQETQILSTFASDKFYKKTLEVSQKPPNSPSTVCCSILSNAATDCCGIINVAKINGKMTKLDSVDSNSSDSGGFKDFIPPPMKDPQFHHQRKISQPDFLNDRKLSEARPQGHQRKTSQPNFDSKPKGYVANAQALAHFLPQTEQKILMHNQKTDEARTRQPKPILSQQSTKKLEELLAQRLEKEKVLKKGGQNCTVDGDEVEQKMRIQRQIQQKLHADLEQTVKQIQEIQNTEYRLPQNRKWNEDQNKSSKRNGLEKGAFASLILNVFRVFGYQFVTCQSYILVTVTKLLFCWPRFLFIGQKLMKK</sequence>
<feature type="transmembrane region" description="Helical" evidence="2">
    <location>
        <begin position="394"/>
        <end position="411"/>
    </location>
</feature>
<reference evidence="3" key="1">
    <citation type="submission" date="2022-01" db="EMBL/GenBank/DDBJ databases">
        <authorList>
            <person name="King R."/>
        </authorList>
    </citation>
    <scope>NUCLEOTIDE SEQUENCE</scope>
</reference>